<evidence type="ECO:0000256" key="2">
    <source>
        <dbReference type="ARBA" id="ARBA00007863"/>
    </source>
</evidence>
<keyword evidence="3" id="KW-0813">Transport</keyword>
<sequence>MQSQTWRWTTGIIYIIAVALIWIAASFVVQSVVDGGVSPFLITYICNSLFVIYIPIVEIGRCLESTAWNFWSHCAKKRGKTIQLKIRSSENTNLLQAGVLNQVDDTCSYKSCSTMKVQPTIVESEGICNSEDEMVEAEPLVRATSTSSNENINMDPPIVKHVDNQGRLTRTETAKISLLICPFWFMAQLTFNVSLKYTTVTSNTILSSTSSLFTFLVSLAILNEKFTWVKLSSVLLCMVGTIIVGLGDSKTGKNEIANQPLLGDFLCLVSAIFYALYTTLIRKKIPDEEKGEGRFSTAQFLGFLGLFNAIIFLPPTLILHFANVEPFHRLTLMQFGLIIGKVHQRGNMFASTRSNLSDLYIKFVINSSSESVDVEALSLEQKIEDRNRGISAIRACKSTMEEALPLEEQLLKLGFREQQVLPTENRDAPVKTIAPKGITEHHVVSTYRLANSINERNTGTYGVNGVQTSKG</sequence>
<comment type="subcellular location">
    <subcellularLocation>
        <location evidence="1">Membrane</location>
        <topology evidence="1">Multi-pass membrane protein</topology>
    </subcellularLocation>
</comment>
<evidence type="ECO:0000256" key="5">
    <source>
        <dbReference type="ARBA" id="ARBA00022989"/>
    </source>
</evidence>
<proteinExistence type="inferred from homology"/>
<dbReference type="PANTHER" id="PTHR23051">
    <property type="entry name" value="SOLUTE CARRIER FAMILY 35, MEMBER F5"/>
    <property type="match status" value="1"/>
</dbReference>
<keyword evidence="6 7" id="KW-0472">Membrane</keyword>
<comment type="caution">
    <text evidence="8">The sequence shown here is derived from an EMBL/GenBank/DDBJ whole genome shotgun (WGS) entry which is preliminary data.</text>
</comment>
<feature type="transmembrane region" description="Helical" evidence="7">
    <location>
        <begin position="259"/>
        <end position="280"/>
    </location>
</feature>
<feature type="transmembrane region" description="Helical" evidence="7">
    <location>
        <begin position="229"/>
        <end position="247"/>
    </location>
</feature>
<feature type="transmembrane region" description="Helical" evidence="7">
    <location>
        <begin position="205"/>
        <end position="222"/>
    </location>
</feature>
<dbReference type="OMA" id="CLESTAW"/>
<evidence type="ECO:0000313" key="8">
    <source>
        <dbReference type="EMBL" id="KAH9290876.1"/>
    </source>
</evidence>
<name>A0AA38F6U5_TAXCH</name>
<keyword evidence="9" id="KW-1185">Reference proteome</keyword>
<keyword evidence="5 7" id="KW-1133">Transmembrane helix</keyword>
<dbReference type="Pfam" id="PF06027">
    <property type="entry name" value="SLC35F"/>
    <property type="match status" value="1"/>
</dbReference>
<dbReference type="PANTHER" id="PTHR23051:SF0">
    <property type="entry name" value="SOLUTE CARRIER FAMILY 35 MEMBER F5"/>
    <property type="match status" value="1"/>
</dbReference>
<comment type="similarity">
    <text evidence="2">Belongs to the SLC35F solute transporter family.</text>
</comment>
<dbReference type="GO" id="GO:0022857">
    <property type="term" value="F:transmembrane transporter activity"/>
    <property type="evidence" value="ECO:0007669"/>
    <property type="project" value="InterPro"/>
</dbReference>
<dbReference type="InterPro" id="IPR009262">
    <property type="entry name" value="SLC35_F1/F2/F6"/>
</dbReference>
<gene>
    <name evidence="8" type="ORF">KI387_034993</name>
</gene>
<dbReference type="SUPFAM" id="SSF103481">
    <property type="entry name" value="Multidrug resistance efflux transporter EmrE"/>
    <property type="match status" value="1"/>
</dbReference>
<evidence type="ECO:0000256" key="7">
    <source>
        <dbReference type="SAM" id="Phobius"/>
    </source>
</evidence>
<evidence type="ECO:0008006" key="10">
    <source>
        <dbReference type="Google" id="ProtNLM"/>
    </source>
</evidence>
<evidence type="ECO:0000313" key="9">
    <source>
        <dbReference type="Proteomes" id="UP000824469"/>
    </source>
</evidence>
<dbReference type="EMBL" id="JAHRHJ020003813">
    <property type="protein sequence ID" value="KAH9290876.1"/>
    <property type="molecule type" value="Genomic_DNA"/>
</dbReference>
<dbReference type="InterPro" id="IPR037185">
    <property type="entry name" value="EmrE-like"/>
</dbReference>
<dbReference type="AlphaFoldDB" id="A0AA38F6U5"/>
<evidence type="ECO:0000256" key="1">
    <source>
        <dbReference type="ARBA" id="ARBA00004141"/>
    </source>
</evidence>
<feature type="transmembrane region" description="Helical" evidence="7">
    <location>
        <begin position="12"/>
        <end position="33"/>
    </location>
</feature>
<accession>A0AA38F6U5</accession>
<evidence type="ECO:0000256" key="6">
    <source>
        <dbReference type="ARBA" id="ARBA00023136"/>
    </source>
</evidence>
<evidence type="ECO:0000256" key="3">
    <source>
        <dbReference type="ARBA" id="ARBA00022448"/>
    </source>
</evidence>
<evidence type="ECO:0000256" key="4">
    <source>
        <dbReference type="ARBA" id="ARBA00022692"/>
    </source>
</evidence>
<dbReference type="Proteomes" id="UP000824469">
    <property type="component" value="Unassembled WGS sequence"/>
</dbReference>
<protein>
    <recommendedName>
        <fullName evidence="10">EamA domain-containing protein</fullName>
    </recommendedName>
</protein>
<dbReference type="GO" id="GO:0016020">
    <property type="term" value="C:membrane"/>
    <property type="evidence" value="ECO:0007669"/>
    <property type="project" value="UniProtKB-SubCell"/>
</dbReference>
<feature type="transmembrane region" description="Helical" evidence="7">
    <location>
        <begin position="176"/>
        <end position="193"/>
    </location>
</feature>
<keyword evidence="4 7" id="KW-0812">Transmembrane</keyword>
<feature type="transmembrane region" description="Helical" evidence="7">
    <location>
        <begin position="39"/>
        <end position="57"/>
    </location>
</feature>
<feature type="transmembrane region" description="Helical" evidence="7">
    <location>
        <begin position="300"/>
        <end position="322"/>
    </location>
</feature>
<reference evidence="8 9" key="1">
    <citation type="journal article" date="2021" name="Nat. Plants">
        <title>The Taxus genome provides insights into paclitaxel biosynthesis.</title>
        <authorList>
            <person name="Xiong X."/>
            <person name="Gou J."/>
            <person name="Liao Q."/>
            <person name="Li Y."/>
            <person name="Zhou Q."/>
            <person name="Bi G."/>
            <person name="Li C."/>
            <person name="Du R."/>
            <person name="Wang X."/>
            <person name="Sun T."/>
            <person name="Guo L."/>
            <person name="Liang H."/>
            <person name="Lu P."/>
            <person name="Wu Y."/>
            <person name="Zhang Z."/>
            <person name="Ro D.K."/>
            <person name="Shang Y."/>
            <person name="Huang S."/>
            <person name="Yan J."/>
        </authorList>
    </citation>
    <scope>NUCLEOTIDE SEQUENCE [LARGE SCALE GENOMIC DNA]</scope>
    <source>
        <strain evidence="8">Ta-2019</strain>
    </source>
</reference>
<organism evidence="8 9">
    <name type="scientific">Taxus chinensis</name>
    <name type="common">Chinese yew</name>
    <name type="synonym">Taxus wallichiana var. chinensis</name>
    <dbReference type="NCBI Taxonomy" id="29808"/>
    <lineage>
        <taxon>Eukaryota</taxon>
        <taxon>Viridiplantae</taxon>
        <taxon>Streptophyta</taxon>
        <taxon>Embryophyta</taxon>
        <taxon>Tracheophyta</taxon>
        <taxon>Spermatophyta</taxon>
        <taxon>Pinopsida</taxon>
        <taxon>Pinidae</taxon>
        <taxon>Conifers II</taxon>
        <taxon>Cupressales</taxon>
        <taxon>Taxaceae</taxon>
        <taxon>Taxus</taxon>
    </lineage>
</organism>